<keyword evidence="2" id="KW-0472">Membrane</keyword>
<feature type="compositionally biased region" description="Basic residues" evidence="1">
    <location>
        <begin position="173"/>
        <end position="196"/>
    </location>
</feature>
<protein>
    <submittedName>
        <fullName evidence="4">Uncharacterized protein</fullName>
    </submittedName>
</protein>
<evidence type="ECO:0000256" key="3">
    <source>
        <dbReference type="SAM" id="SignalP"/>
    </source>
</evidence>
<feature type="compositionally biased region" description="Low complexity" evidence="1">
    <location>
        <begin position="314"/>
        <end position="326"/>
    </location>
</feature>
<evidence type="ECO:0000256" key="2">
    <source>
        <dbReference type="SAM" id="Phobius"/>
    </source>
</evidence>
<keyword evidence="5" id="KW-1185">Reference proteome</keyword>
<proteinExistence type="predicted"/>
<keyword evidence="2" id="KW-0812">Transmembrane</keyword>
<feature type="signal peptide" evidence="3">
    <location>
        <begin position="1"/>
        <end position="18"/>
    </location>
</feature>
<dbReference type="STRING" id="691883.A0A058Z6M7"/>
<feature type="chain" id="PRO_5001566148" evidence="3">
    <location>
        <begin position="19"/>
        <end position="1456"/>
    </location>
</feature>
<keyword evidence="3" id="KW-0732">Signal</keyword>
<feature type="region of interest" description="Disordered" evidence="1">
    <location>
        <begin position="480"/>
        <end position="575"/>
    </location>
</feature>
<feature type="transmembrane region" description="Helical" evidence="2">
    <location>
        <begin position="1261"/>
        <end position="1285"/>
    </location>
</feature>
<feature type="transmembrane region" description="Helical" evidence="2">
    <location>
        <begin position="1389"/>
        <end position="1411"/>
    </location>
</feature>
<evidence type="ECO:0000313" key="4">
    <source>
        <dbReference type="EMBL" id="KCV69568.1"/>
    </source>
</evidence>
<feature type="transmembrane region" description="Helical" evidence="2">
    <location>
        <begin position="836"/>
        <end position="859"/>
    </location>
</feature>
<dbReference type="EMBL" id="KB932206">
    <property type="protein sequence ID" value="KCV69568.1"/>
    <property type="molecule type" value="Genomic_DNA"/>
</dbReference>
<feature type="compositionally biased region" description="Polar residues" evidence="1">
    <location>
        <begin position="389"/>
        <end position="400"/>
    </location>
</feature>
<organism evidence="4">
    <name type="scientific">Fonticula alba</name>
    <name type="common">Slime mold</name>
    <dbReference type="NCBI Taxonomy" id="691883"/>
    <lineage>
        <taxon>Eukaryota</taxon>
        <taxon>Rotosphaerida</taxon>
        <taxon>Fonticulaceae</taxon>
        <taxon>Fonticula</taxon>
    </lineage>
</organism>
<feature type="region of interest" description="Disordered" evidence="1">
    <location>
        <begin position="695"/>
        <end position="718"/>
    </location>
</feature>
<keyword evidence="2" id="KW-1133">Transmembrane helix</keyword>
<feature type="compositionally biased region" description="Basic and acidic residues" evidence="1">
    <location>
        <begin position="543"/>
        <end position="556"/>
    </location>
</feature>
<feature type="compositionally biased region" description="Low complexity" evidence="1">
    <location>
        <begin position="1130"/>
        <end position="1143"/>
    </location>
</feature>
<feature type="region of interest" description="Disordered" evidence="1">
    <location>
        <begin position="1105"/>
        <end position="1143"/>
    </location>
</feature>
<feature type="region of interest" description="Disordered" evidence="1">
    <location>
        <begin position="310"/>
        <end position="337"/>
    </location>
</feature>
<evidence type="ECO:0000313" key="5">
    <source>
        <dbReference type="Proteomes" id="UP000030693"/>
    </source>
</evidence>
<feature type="transmembrane region" description="Helical" evidence="2">
    <location>
        <begin position="1423"/>
        <end position="1443"/>
    </location>
</feature>
<dbReference type="RefSeq" id="XP_009496133.1">
    <property type="nucleotide sequence ID" value="XM_009497858.1"/>
</dbReference>
<feature type="region of interest" description="Disordered" evidence="1">
    <location>
        <begin position="163"/>
        <end position="211"/>
    </location>
</feature>
<dbReference type="GeneID" id="20528715"/>
<feature type="compositionally biased region" description="Polar residues" evidence="1">
    <location>
        <begin position="645"/>
        <end position="662"/>
    </location>
</feature>
<reference evidence="4" key="1">
    <citation type="submission" date="2013-04" db="EMBL/GenBank/DDBJ databases">
        <title>The Genome Sequence of Fonticula alba ATCC 38817.</title>
        <authorList>
            <consortium name="The Broad Institute Genomics Platform"/>
            <person name="Russ C."/>
            <person name="Cuomo C."/>
            <person name="Burger G."/>
            <person name="Gray M.W."/>
            <person name="Holland P.W.H."/>
            <person name="King N."/>
            <person name="Lang F.B.F."/>
            <person name="Roger A.J."/>
            <person name="Ruiz-Trillo I."/>
            <person name="Brown M."/>
            <person name="Walker B."/>
            <person name="Young S."/>
            <person name="Zeng Q."/>
            <person name="Gargeya S."/>
            <person name="Fitzgerald M."/>
            <person name="Haas B."/>
            <person name="Abouelleil A."/>
            <person name="Allen A.W."/>
            <person name="Alvarado L."/>
            <person name="Arachchi H.M."/>
            <person name="Berlin A.M."/>
            <person name="Chapman S.B."/>
            <person name="Gainer-Dewar J."/>
            <person name="Goldberg J."/>
            <person name="Griggs A."/>
            <person name="Gujja S."/>
            <person name="Hansen M."/>
            <person name="Howarth C."/>
            <person name="Imamovic A."/>
            <person name="Ireland A."/>
            <person name="Larimer J."/>
            <person name="McCowan C."/>
            <person name="Murphy C."/>
            <person name="Pearson M."/>
            <person name="Poon T.W."/>
            <person name="Priest M."/>
            <person name="Roberts A."/>
            <person name="Saif S."/>
            <person name="Shea T."/>
            <person name="Sisk P."/>
            <person name="Sykes S."/>
            <person name="Wortman J."/>
            <person name="Nusbaum C."/>
            <person name="Birren B."/>
        </authorList>
    </citation>
    <scope>NUCLEOTIDE SEQUENCE [LARGE SCALE GENOMIC DNA]</scope>
    <source>
        <strain evidence="4">ATCC 38817</strain>
    </source>
</reference>
<gene>
    <name evidence="4" type="ORF">H696_03990</name>
</gene>
<feature type="region of interest" description="Disordered" evidence="1">
    <location>
        <begin position="369"/>
        <end position="408"/>
    </location>
</feature>
<accession>A0A058Z6M7</accession>
<feature type="transmembrane region" description="Helical" evidence="2">
    <location>
        <begin position="767"/>
        <end position="793"/>
    </location>
</feature>
<feature type="transmembrane region" description="Helical" evidence="2">
    <location>
        <begin position="1214"/>
        <end position="1240"/>
    </location>
</feature>
<name>A0A058Z6M7_FONAL</name>
<sequence length="1456" mass="152984">MLLAVRLLLVILPRGGSPSPERLHTMGQGEAALLAAPAARPPAGPPSVDIHSAVYVEMAFYFWMRDQVFFVLAWSLCVLLAWHLSQPLLDVALFTDPHSPRVLRRALLALLAWDETTINLSGLYAWAVAPRMKMALASPPPNLADRLAPMPALPEASMPAVLEASLSPPGSRPPRRLARQHRTSRGRGRTPRRPRRQQPLQPRPVPTPPRGLHQRLATLRLAGVALSQQVRWIFRFLPASPLATRLSQVVRHVGSMLTSNPRGPPPPDLSAGLVPLASLSSAMLAGFESNLESATLSSADLSRLGLAIHAQGKQQRQQQQQQQQQQRPRHPPHQAPSLQTRLRARLLAGLRSAKITSHAAAAALARSLVAGPGPGSSPTASRARPRPNTLANPVASSQPTARWPAAPSTPDVHLAPAFASLAVPPLDMWSPLSSPLLANLRQLRSAVPKQLLPRFQVPGPMPAVPVGRSPTLRARAIASFQLDPGDMKRPSPPSTPARGPLPDSPSLARAPGNMPTPGSTPDLGPPLGRVLFSPVSSGLMPRPRGEGTPRIKRPAEESASPGTPGQAPRRGLLPATPQSMSLLDTADFATPTGLLVPFSPPVLPRIVSFSLPDAASATSGRDHLWLLPGEEWPACGTSVECSSTTGTRAVPSPGQSARTPSVSAPAGPPGLCSALSPAWVPAEPHKRLRLQAIPTSSLGRDPPPAPARATSTGIRPPGCAPGRAADRVLYTFLLRRNALAARKPPPAPFTRASLAMARSQPSLESRLLVGALAGGVLSTLLLSLLAPVALLLLRSEMGPPAPVGSSSSGLDFGAALLRPEPGLLGPVLSIDALRAVWSRALVLNLICAVVALPLLCFLAEGHLHKRRHFAGHLPPLGGPERGLGFTSSVSYYLTVARSSAQAAWRRERLHHLLDAFASQALLLGCALPMSIALDYFIPEGLFVPLVDLGHLSVGYAHNSVSARLDLAALYLQVVRSPLEATTRTAIETAIFWMDQLLAAPATVYLLGVALPASLVLLQLGFRAPGASLRPTLEATFCPAEAEVQGLAEVTPAAEPPMPGPASLWEDLEAASRSLSAALAAARLRQASLSRTTLSLEDMSLLAEQLPRERGPPVASPGSSVWAPRPDASRAARGPALAHPAAGPGPRNPGVLALPSLEAVARGLFTGVILLRLAWDIAFAVVPWQVSLDWLAAQVADPIAYAPVSLRPLATVAGLLWKLATVLFFARGLALGSVVALLRSVHWISGIPDSRRGDDSSYGRQMAAFFAWVILGYCALLATAALPLLLQSSALVSFSVSRAVFPASPAPASGTSTRWGSLLGPVLGDVMSKEAATSAWGGLAACNPDGQSSMAQVGRVLALANRLGLSSRLLSMTDSAFSLSYLGLVSPPTVYGLAVRGILYFILAPGVVGRLGAGWRRAQHRRPATLAAAALAGACLLVTATRLLSSLADSVGLTTPA</sequence>
<dbReference type="Proteomes" id="UP000030693">
    <property type="component" value="Unassembled WGS sequence"/>
</dbReference>
<evidence type="ECO:0000256" key="1">
    <source>
        <dbReference type="SAM" id="MobiDB-lite"/>
    </source>
</evidence>
<feature type="region of interest" description="Disordered" evidence="1">
    <location>
        <begin position="645"/>
        <end position="667"/>
    </location>
</feature>